<comment type="caution">
    <text evidence="6">The sequence shown here is derived from an EMBL/GenBank/DDBJ whole genome shotgun (WGS) entry which is preliminary data.</text>
</comment>
<comment type="subcellular location">
    <subcellularLocation>
        <location evidence="1">Membrane</location>
        <topology evidence="1">Multi-pass membrane protein</topology>
    </subcellularLocation>
</comment>
<evidence type="ECO:0000256" key="5">
    <source>
        <dbReference type="SAM" id="Phobius"/>
    </source>
</evidence>
<proteinExistence type="predicted"/>
<dbReference type="InterPro" id="IPR002293">
    <property type="entry name" value="AA/rel_permease1"/>
</dbReference>
<dbReference type="EMBL" id="RPHB01000001">
    <property type="protein sequence ID" value="MBW3466704.1"/>
    <property type="molecule type" value="Genomic_DNA"/>
</dbReference>
<feature type="transmembrane region" description="Helical" evidence="5">
    <location>
        <begin position="155"/>
        <end position="175"/>
    </location>
</feature>
<evidence type="ECO:0000256" key="1">
    <source>
        <dbReference type="ARBA" id="ARBA00004141"/>
    </source>
</evidence>
<keyword evidence="2 5" id="KW-0812">Transmembrane</keyword>
<feature type="transmembrane region" description="Helical" evidence="5">
    <location>
        <begin position="42"/>
        <end position="63"/>
    </location>
</feature>
<feature type="transmembrane region" description="Helical" evidence="5">
    <location>
        <begin position="383"/>
        <end position="401"/>
    </location>
</feature>
<evidence type="ECO:0000313" key="7">
    <source>
        <dbReference type="Proteomes" id="UP000727490"/>
    </source>
</evidence>
<feature type="transmembrane region" description="Helical" evidence="5">
    <location>
        <begin position="90"/>
        <end position="113"/>
    </location>
</feature>
<keyword evidence="4 5" id="KW-0472">Membrane</keyword>
<sequence>MSVLDKDRIGWKTAAALVVANMVGTGVFTSLGFQLFSNTNTWTILSLWILGGGMALIGAFVYAELGTHFKRSGGDYVFLSQIIHPSVGYIYAWISLGVGFSAPIAIAAMAMAAYWQPIIGPNASFGMGIAVILLISFFHSYTLKQSGRVQNVLTAIKLLFVGALIVLGFVHQPTLDANALDFTSGWSGDLLKPGFAVSLVYVFFAYTGWNSAAYIIGEIKEPSKSLPKALVSASLLVMVLYVLLQLVFLKHARLEDLQGQVDVATVAFGNLFGQSGVFWVSLFIGIQLLATISGYTWVGPRITQAMAQDYRLWQPLAKENKKGIPVRAIWFNASISLLLVLTGSFESVLVYTGLVLQLMGTLTIAASLKVRSIVGFQTPFKPILQYIYIVFSLWVMGFVLYERPMESLFGLGVVAFGAILYLFDSRIMKEE</sequence>
<dbReference type="InterPro" id="IPR050598">
    <property type="entry name" value="AminoAcid_Transporter"/>
</dbReference>
<feature type="transmembrane region" description="Helical" evidence="5">
    <location>
        <begin position="195"/>
        <end position="217"/>
    </location>
</feature>
<dbReference type="Pfam" id="PF13520">
    <property type="entry name" value="AA_permease_2"/>
    <property type="match status" value="1"/>
</dbReference>
<name>A0A951MAL8_9BACT</name>
<reference evidence="6 7" key="1">
    <citation type="journal article" date="2020" name="Syst. Appl. Microbiol.">
        <title>Arthrospiribacter ruber gen. nov., sp. nov., a novel bacterium isolated from Arthrospira cultures.</title>
        <authorList>
            <person name="Waleron M."/>
            <person name="Misztak A."/>
            <person name="Waleron M.M."/>
            <person name="Furmaniak M."/>
            <person name="Mrozik A."/>
            <person name="Waleron K."/>
        </authorList>
    </citation>
    <scope>NUCLEOTIDE SEQUENCE [LARGE SCALE GENOMIC DNA]</scope>
    <source>
        <strain evidence="6 7">DPMB0001</strain>
    </source>
</reference>
<keyword evidence="7" id="KW-1185">Reference proteome</keyword>
<dbReference type="PANTHER" id="PTHR11785">
    <property type="entry name" value="AMINO ACID TRANSPORTER"/>
    <property type="match status" value="1"/>
</dbReference>
<feature type="transmembrane region" description="Helical" evidence="5">
    <location>
        <begin position="229"/>
        <end position="248"/>
    </location>
</feature>
<gene>
    <name evidence="6" type="ORF">EGN73_02590</name>
</gene>
<evidence type="ECO:0000313" key="6">
    <source>
        <dbReference type="EMBL" id="MBW3466704.1"/>
    </source>
</evidence>
<feature type="transmembrane region" description="Helical" evidence="5">
    <location>
        <begin position="125"/>
        <end position="143"/>
    </location>
</feature>
<dbReference type="PANTHER" id="PTHR11785:SF512">
    <property type="entry name" value="SOBREMESA, ISOFORM B"/>
    <property type="match status" value="1"/>
</dbReference>
<dbReference type="GO" id="GO:0016020">
    <property type="term" value="C:membrane"/>
    <property type="evidence" value="ECO:0007669"/>
    <property type="project" value="UniProtKB-SubCell"/>
</dbReference>
<evidence type="ECO:0000256" key="3">
    <source>
        <dbReference type="ARBA" id="ARBA00022989"/>
    </source>
</evidence>
<dbReference type="AlphaFoldDB" id="A0A951MAL8"/>
<organism evidence="6 7">
    <name type="scientific">Arthrospiribacter ruber</name>
    <dbReference type="NCBI Taxonomy" id="2487934"/>
    <lineage>
        <taxon>Bacteria</taxon>
        <taxon>Pseudomonadati</taxon>
        <taxon>Bacteroidota</taxon>
        <taxon>Cytophagia</taxon>
        <taxon>Cytophagales</taxon>
        <taxon>Cyclobacteriaceae</taxon>
        <taxon>Arthrospiribacter</taxon>
    </lineage>
</organism>
<protein>
    <submittedName>
        <fullName evidence="6">Amino acid permease</fullName>
    </submittedName>
</protein>
<feature type="transmembrane region" description="Helical" evidence="5">
    <location>
        <begin position="14"/>
        <end position="36"/>
    </location>
</feature>
<evidence type="ECO:0000256" key="4">
    <source>
        <dbReference type="ARBA" id="ARBA00023136"/>
    </source>
</evidence>
<dbReference type="PIRSF" id="PIRSF006060">
    <property type="entry name" value="AA_transporter"/>
    <property type="match status" value="1"/>
</dbReference>
<evidence type="ECO:0000256" key="2">
    <source>
        <dbReference type="ARBA" id="ARBA00022692"/>
    </source>
</evidence>
<keyword evidence="3 5" id="KW-1133">Transmembrane helix</keyword>
<feature type="transmembrane region" description="Helical" evidence="5">
    <location>
        <begin position="277"/>
        <end position="298"/>
    </location>
</feature>
<feature type="transmembrane region" description="Helical" evidence="5">
    <location>
        <begin position="407"/>
        <end position="423"/>
    </location>
</feature>
<dbReference type="GO" id="GO:0015179">
    <property type="term" value="F:L-amino acid transmembrane transporter activity"/>
    <property type="evidence" value="ECO:0007669"/>
    <property type="project" value="TreeGrafter"/>
</dbReference>
<accession>A0A951MAL8</accession>
<dbReference type="Proteomes" id="UP000727490">
    <property type="component" value="Unassembled WGS sequence"/>
</dbReference>
<feature type="transmembrane region" description="Helical" evidence="5">
    <location>
        <begin position="324"/>
        <end position="342"/>
    </location>
</feature>